<protein>
    <submittedName>
        <fullName evidence="2">Uncharacterized protein</fullName>
    </submittedName>
</protein>
<feature type="compositionally biased region" description="Pro residues" evidence="1">
    <location>
        <begin position="43"/>
        <end position="52"/>
    </location>
</feature>
<keyword evidence="3" id="KW-1185">Reference proteome</keyword>
<dbReference type="Proteomes" id="UP001187343">
    <property type="component" value="Unassembled WGS sequence"/>
</dbReference>
<comment type="caution">
    <text evidence="2">The sequence shown here is derived from an EMBL/GenBank/DDBJ whole genome shotgun (WGS) entry which is preliminary data.</text>
</comment>
<evidence type="ECO:0000256" key="1">
    <source>
        <dbReference type="SAM" id="MobiDB-lite"/>
    </source>
</evidence>
<accession>A0AA88P4V6</accession>
<sequence>MEMEFNGQATWGPQRHRVILRRTRIHFGTLEASFGKVVINPFPLGPPPPPSLSPSGSSTCTRLDSFGE</sequence>
<proteinExistence type="predicted"/>
<evidence type="ECO:0000313" key="2">
    <source>
        <dbReference type="EMBL" id="KAK2869924.1"/>
    </source>
</evidence>
<dbReference type="EMBL" id="JAUYZG010000024">
    <property type="protein sequence ID" value="KAK2869924.1"/>
    <property type="molecule type" value="Genomic_DNA"/>
</dbReference>
<feature type="region of interest" description="Disordered" evidence="1">
    <location>
        <begin position="43"/>
        <end position="68"/>
    </location>
</feature>
<name>A0AA88P4V6_9TELE</name>
<organism evidence="2 3">
    <name type="scientific">Cirrhinus molitorella</name>
    <name type="common">mud carp</name>
    <dbReference type="NCBI Taxonomy" id="172907"/>
    <lineage>
        <taxon>Eukaryota</taxon>
        <taxon>Metazoa</taxon>
        <taxon>Chordata</taxon>
        <taxon>Craniata</taxon>
        <taxon>Vertebrata</taxon>
        <taxon>Euteleostomi</taxon>
        <taxon>Actinopterygii</taxon>
        <taxon>Neopterygii</taxon>
        <taxon>Teleostei</taxon>
        <taxon>Ostariophysi</taxon>
        <taxon>Cypriniformes</taxon>
        <taxon>Cyprinidae</taxon>
        <taxon>Labeoninae</taxon>
        <taxon>Labeonini</taxon>
        <taxon>Cirrhinus</taxon>
    </lineage>
</organism>
<reference evidence="2" key="1">
    <citation type="submission" date="2023-08" db="EMBL/GenBank/DDBJ databases">
        <title>Chromosome-level Genome Assembly of mud carp (Cirrhinus molitorella).</title>
        <authorList>
            <person name="Liu H."/>
        </authorList>
    </citation>
    <scope>NUCLEOTIDE SEQUENCE</scope>
    <source>
        <strain evidence="2">Prfri</strain>
        <tissue evidence="2">Muscle</tissue>
    </source>
</reference>
<gene>
    <name evidence="2" type="ORF">Q8A67_024316</name>
</gene>
<dbReference type="AlphaFoldDB" id="A0AA88P4V6"/>
<evidence type="ECO:0000313" key="3">
    <source>
        <dbReference type="Proteomes" id="UP001187343"/>
    </source>
</evidence>